<keyword evidence="3" id="KW-1185">Reference proteome</keyword>
<dbReference type="InterPro" id="IPR042848">
    <property type="entry name" value="Rpp38"/>
</dbReference>
<dbReference type="Gene3D" id="3.30.1330.30">
    <property type="match status" value="2"/>
</dbReference>
<dbReference type="GO" id="GO:0000172">
    <property type="term" value="C:ribonuclease MRP complex"/>
    <property type="evidence" value="ECO:0007669"/>
    <property type="project" value="InterPro"/>
</dbReference>
<evidence type="ECO:0000259" key="1">
    <source>
        <dbReference type="Pfam" id="PF01248"/>
    </source>
</evidence>
<dbReference type="SUPFAM" id="SSF55315">
    <property type="entry name" value="L30e-like"/>
    <property type="match status" value="2"/>
</dbReference>
<dbReference type="GO" id="GO:0001682">
    <property type="term" value="P:tRNA 5'-leader removal"/>
    <property type="evidence" value="ECO:0007669"/>
    <property type="project" value="InterPro"/>
</dbReference>
<dbReference type="GO" id="GO:0001650">
    <property type="term" value="C:fibrillar center"/>
    <property type="evidence" value="ECO:0007669"/>
    <property type="project" value="TreeGrafter"/>
</dbReference>
<proteinExistence type="predicted"/>
<organism evidence="2 3">
    <name type="scientific">Arabis alpina</name>
    <name type="common">Alpine rock-cress</name>
    <dbReference type="NCBI Taxonomy" id="50452"/>
    <lineage>
        <taxon>Eukaryota</taxon>
        <taxon>Viridiplantae</taxon>
        <taxon>Streptophyta</taxon>
        <taxon>Embryophyta</taxon>
        <taxon>Tracheophyta</taxon>
        <taxon>Spermatophyta</taxon>
        <taxon>Magnoliopsida</taxon>
        <taxon>eudicotyledons</taxon>
        <taxon>Gunneridae</taxon>
        <taxon>Pentapetalae</taxon>
        <taxon>rosids</taxon>
        <taxon>malvids</taxon>
        <taxon>Brassicales</taxon>
        <taxon>Brassicaceae</taxon>
        <taxon>Arabideae</taxon>
        <taxon>Arabis</taxon>
    </lineage>
</organism>
<dbReference type="PANTHER" id="PTHR46948">
    <property type="entry name" value="RIBONUCLEASE P PROTEIN SUBUNIT P38"/>
    <property type="match status" value="1"/>
</dbReference>
<evidence type="ECO:0000313" key="2">
    <source>
        <dbReference type="EMBL" id="KFK36582.1"/>
    </source>
</evidence>
<gene>
    <name evidence="2" type="ordered locus">AALP_Aa4g142400</name>
</gene>
<accession>A0A087H380</accession>
<dbReference type="GO" id="GO:0004526">
    <property type="term" value="F:ribonuclease P activity"/>
    <property type="evidence" value="ECO:0007669"/>
    <property type="project" value="TreeGrafter"/>
</dbReference>
<dbReference type="GO" id="GO:0005655">
    <property type="term" value="C:nucleolar ribonuclease P complex"/>
    <property type="evidence" value="ECO:0007669"/>
    <property type="project" value="InterPro"/>
</dbReference>
<evidence type="ECO:0000313" key="3">
    <source>
        <dbReference type="Proteomes" id="UP000029120"/>
    </source>
</evidence>
<sequence>MIRLRLVTKALRRNIASLIMVAADVTPANLLDPLRNQAALNGVPVVTLATKAMLGALVGLSSTSALSLNRGQDYALVVVNQLEAAAAEAAAAMTKALRRNNASLILVAANVTPANLLDPLRNQAALKGVPVVTLDTKAMLGALVGLPSATAISLNRGQDYALLVVNQLEAAAAAASERRS</sequence>
<dbReference type="EMBL" id="CM002872">
    <property type="protein sequence ID" value="KFK36582.1"/>
    <property type="molecule type" value="Genomic_DNA"/>
</dbReference>
<name>A0A087H380_ARAAL</name>
<dbReference type="Gramene" id="KFK36582">
    <property type="protein sequence ID" value="KFK36582"/>
    <property type="gene ID" value="AALP_AA4G142400"/>
</dbReference>
<protein>
    <recommendedName>
        <fullName evidence="1">Ribosomal protein eL8/eL30/eS12/Gadd45 domain-containing protein</fullName>
    </recommendedName>
</protein>
<reference evidence="3" key="1">
    <citation type="journal article" date="2015" name="Nat. Plants">
        <title>Genome expansion of Arabis alpina linked with retrotransposition and reduced symmetric DNA methylation.</title>
        <authorList>
            <person name="Willing E.M."/>
            <person name="Rawat V."/>
            <person name="Mandakova T."/>
            <person name="Maumus F."/>
            <person name="James G.V."/>
            <person name="Nordstroem K.J."/>
            <person name="Becker C."/>
            <person name="Warthmann N."/>
            <person name="Chica C."/>
            <person name="Szarzynska B."/>
            <person name="Zytnicki M."/>
            <person name="Albani M.C."/>
            <person name="Kiefer C."/>
            <person name="Bergonzi S."/>
            <person name="Castaings L."/>
            <person name="Mateos J.L."/>
            <person name="Berns M.C."/>
            <person name="Bujdoso N."/>
            <person name="Piofczyk T."/>
            <person name="de Lorenzo L."/>
            <person name="Barrero-Sicilia C."/>
            <person name="Mateos I."/>
            <person name="Piednoel M."/>
            <person name="Hagmann J."/>
            <person name="Chen-Min-Tao R."/>
            <person name="Iglesias-Fernandez R."/>
            <person name="Schuster S.C."/>
            <person name="Alonso-Blanco C."/>
            <person name="Roudier F."/>
            <person name="Carbonero P."/>
            <person name="Paz-Ares J."/>
            <person name="Davis S.J."/>
            <person name="Pecinka A."/>
            <person name="Quesneville H."/>
            <person name="Colot V."/>
            <person name="Lysak M.A."/>
            <person name="Weigel D."/>
            <person name="Coupland G."/>
            <person name="Schneeberger K."/>
        </authorList>
    </citation>
    <scope>NUCLEOTIDE SEQUENCE [LARGE SCALE GENOMIC DNA]</scope>
    <source>
        <strain evidence="3">cv. Pajares</strain>
    </source>
</reference>
<dbReference type="Pfam" id="PF01248">
    <property type="entry name" value="Ribosomal_L7Ae"/>
    <property type="match status" value="2"/>
</dbReference>
<feature type="domain" description="Ribosomal protein eL8/eL30/eS12/Gadd45" evidence="1">
    <location>
        <begin position="5"/>
        <end position="66"/>
    </location>
</feature>
<dbReference type="InterPro" id="IPR004038">
    <property type="entry name" value="Ribosomal_eL8/eL30/eS12/Gad45"/>
</dbReference>
<dbReference type="PANTHER" id="PTHR46948:SF1">
    <property type="entry name" value="RIBONUCLEASE P PROTEIN SUBUNIT P38"/>
    <property type="match status" value="1"/>
</dbReference>
<dbReference type="Proteomes" id="UP000029120">
    <property type="component" value="Chromosome 4"/>
</dbReference>
<dbReference type="InterPro" id="IPR029064">
    <property type="entry name" value="Ribosomal_eL30-like_sf"/>
</dbReference>
<dbReference type="AlphaFoldDB" id="A0A087H380"/>
<feature type="domain" description="Ribosomal protein eL8/eL30/eS12/Gadd45" evidence="1">
    <location>
        <begin position="93"/>
        <end position="151"/>
    </location>
</feature>
<dbReference type="GO" id="GO:0033204">
    <property type="term" value="F:ribonuclease P RNA binding"/>
    <property type="evidence" value="ECO:0007669"/>
    <property type="project" value="TreeGrafter"/>
</dbReference>